<gene>
    <name evidence="1" type="ORF">S01H4_24642</name>
</gene>
<evidence type="ECO:0000313" key="1">
    <source>
        <dbReference type="EMBL" id="GAG87228.1"/>
    </source>
</evidence>
<organism evidence="1">
    <name type="scientific">marine sediment metagenome</name>
    <dbReference type="NCBI Taxonomy" id="412755"/>
    <lineage>
        <taxon>unclassified sequences</taxon>
        <taxon>metagenomes</taxon>
        <taxon>ecological metagenomes</taxon>
    </lineage>
</organism>
<accession>X1BSR4</accession>
<sequence>MLEIRYNTITKEVTGWWGDRHGNHEVKLKDRPNEAMAMLDIGIPNKPLAAWLYDGKKLVPNPDYIEPKPPRDLATEIDDLRAEIQELKLR</sequence>
<proteinExistence type="predicted"/>
<reference evidence="1" key="1">
    <citation type="journal article" date="2014" name="Front. Microbiol.">
        <title>High frequency of phylogenetically diverse reductive dehalogenase-homologous genes in deep subseafloor sedimentary metagenomes.</title>
        <authorList>
            <person name="Kawai M."/>
            <person name="Futagami T."/>
            <person name="Toyoda A."/>
            <person name="Takaki Y."/>
            <person name="Nishi S."/>
            <person name="Hori S."/>
            <person name="Arai W."/>
            <person name="Tsubouchi T."/>
            <person name="Morono Y."/>
            <person name="Uchiyama I."/>
            <person name="Ito T."/>
            <person name="Fujiyama A."/>
            <person name="Inagaki F."/>
            <person name="Takami H."/>
        </authorList>
    </citation>
    <scope>NUCLEOTIDE SEQUENCE</scope>
    <source>
        <strain evidence="1">Expedition CK06-06</strain>
    </source>
</reference>
<name>X1BSR4_9ZZZZ</name>
<dbReference type="EMBL" id="BART01011607">
    <property type="protein sequence ID" value="GAG87228.1"/>
    <property type="molecule type" value="Genomic_DNA"/>
</dbReference>
<dbReference type="AlphaFoldDB" id="X1BSR4"/>
<protein>
    <submittedName>
        <fullName evidence="1">Uncharacterized protein</fullName>
    </submittedName>
</protein>
<comment type="caution">
    <text evidence="1">The sequence shown here is derived from an EMBL/GenBank/DDBJ whole genome shotgun (WGS) entry which is preliminary data.</text>
</comment>